<sequence>MRRQDIQLRLLAKQGDADARLKLGESYLAGTSGFVRNVPVGLSYLQAAKQQASRAAADCVVQHLQLQEILEFDQLDMLEIAAEHSDAARLKLAAWKLVDGDRDAAQALAERCHNGTQQAVLLSKDQRASSVADVLQAIGALQPMSVPDVVLRAAGAALERGQLDRTVQILGGLSEPYDSLPQPVLQLVVEVVRYAEQHALPLTSLSIGLVETALDRVANAGDVYACHALGRALAGIRCGDLPAERLAAAPQLRKAAALLLRAADGGTPAAWLHLYRICSDYRGSVANPLMARFCLEKAAQHGISEAERRLGALELREATEIDAMEKALASLFKASRKGDAIAKLMLKSLVLPVQGNAAQAEEGILEVQRSSPVLAMRLRLARHFGLTKLEALSVNPASGRRTWGLVVDKNPFVMKMRLSEPRAVPAVSDIALEWLDRSAAMFGTTGGEHGVTEAPLRARALQQRRLFERLQLDDDLFFASATSQERDAIRVGTKWAQKQRQTLQMALAD</sequence>
<dbReference type="RefSeq" id="WP_114471479.1">
    <property type="nucleotide sequence ID" value="NZ_QPJK01000011.1"/>
</dbReference>
<gene>
    <name evidence="1" type="ORF">DES41_11162</name>
</gene>
<dbReference type="OrthoDB" id="8912593at2"/>
<evidence type="ECO:0000313" key="1">
    <source>
        <dbReference type="EMBL" id="RCW66104.1"/>
    </source>
</evidence>
<dbReference type="Gene3D" id="1.25.40.10">
    <property type="entry name" value="Tetratricopeptide repeat domain"/>
    <property type="match status" value="1"/>
</dbReference>
<proteinExistence type="predicted"/>
<dbReference type="Proteomes" id="UP000252884">
    <property type="component" value="Unassembled WGS sequence"/>
</dbReference>
<organism evidence="1 2">
    <name type="scientific">Pseudorhodoferax soli</name>
    <dbReference type="NCBI Taxonomy" id="545864"/>
    <lineage>
        <taxon>Bacteria</taxon>
        <taxon>Pseudomonadati</taxon>
        <taxon>Pseudomonadota</taxon>
        <taxon>Betaproteobacteria</taxon>
        <taxon>Burkholderiales</taxon>
        <taxon>Comamonadaceae</taxon>
    </lineage>
</organism>
<reference evidence="1 2" key="1">
    <citation type="submission" date="2018-07" db="EMBL/GenBank/DDBJ databases">
        <title>Genomic Encyclopedia of Type Strains, Phase IV (KMG-IV): sequencing the most valuable type-strain genomes for metagenomic binning, comparative biology and taxonomic classification.</title>
        <authorList>
            <person name="Goeker M."/>
        </authorList>
    </citation>
    <scope>NUCLEOTIDE SEQUENCE [LARGE SCALE GENOMIC DNA]</scope>
    <source>
        <strain evidence="1 2">DSM 21634</strain>
    </source>
</reference>
<dbReference type="EMBL" id="QPJK01000011">
    <property type="protein sequence ID" value="RCW66104.1"/>
    <property type="molecule type" value="Genomic_DNA"/>
</dbReference>
<protein>
    <submittedName>
        <fullName evidence="1">Uncharacterized protein</fullName>
    </submittedName>
</protein>
<dbReference type="InterPro" id="IPR011990">
    <property type="entry name" value="TPR-like_helical_dom_sf"/>
</dbReference>
<dbReference type="SUPFAM" id="SSF81901">
    <property type="entry name" value="HCP-like"/>
    <property type="match status" value="1"/>
</dbReference>
<evidence type="ECO:0000313" key="2">
    <source>
        <dbReference type="Proteomes" id="UP000252884"/>
    </source>
</evidence>
<comment type="caution">
    <text evidence="1">The sequence shown here is derived from an EMBL/GenBank/DDBJ whole genome shotgun (WGS) entry which is preliminary data.</text>
</comment>
<accession>A0A368XJ98</accession>
<keyword evidence="2" id="KW-1185">Reference proteome</keyword>
<name>A0A368XJ98_9BURK</name>
<dbReference type="AlphaFoldDB" id="A0A368XJ98"/>